<comment type="subcellular location">
    <subcellularLocation>
        <location evidence="1">Secreted</location>
    </subcellularLocation>
</comment>
<dbReference type="InterPro" id="IPR042076">
    <property type="entry name" value="Crisp-like_dom"/>
</dbReference>
<dbReference type="InterPro" id="IPR014044">
    <property type="entry name" value="CAP_dom"/>
</dbReference>
<keyword evidence="3" id="KW-0732">Signal</keyword>
<dbReference type="SUPFAM" id="SSF55797">
    <property type="entry name" value="PR-1-like"/>
    <property type="match status" value="1"/>
</dbReference>
<feature type="domain" description="SCP" evidence="4">
    <location>
        <begin position="50"/>
        <end position="195"/>
    </location>
</feature>
<evidence type="ECO:0000313" key="6">
    <source>
        <dbReference type="RefSeq" id="XP_023939149.2"/>
    </source>
</evidence>
<dbReference type="Proteomes" id="UP001652582">
    <property type="component" value="Chromosome 3"/>
</dbReference>
<gene>
    <name evidence="6" type="primary">LOC112046668</name>
</gene>
<dbReference type="OrthoDB" id="737510at2759"/>
<dbReference type="GeneID" id="112046668"/>
<dbReference type="Pfam" id="PF00188">
    <property type="entry name" value="CAP"/>
    <property type="match status" value="1"/>
</dbReference>
<dbReference type="PROSITE" id="PS01009">
    <property type="entry name" value="CRISP_1"/>
    <property type="match status" value="1"/>
</dbReference>
<evidence type="ECO:0000256" key="1">
    <source>
        <dbReference type="ARBA" id="ARBA00004613"/>
    </source>
</evidence>
<dbReference type="PANTHER" id="PTHR10334">
    <property type="entry name" value="CYSTEINE-RICH SECRETORY PROTEIN-RELATED"/>
    <property type="match status" value="1"/>
</dbReference>
<evidence type="ECO:0000256" key="3">
    <source>
        <dbReference type="SAM" id="SignalP"/>
    </source>
</evidence>
<keyword evidence="5" id="KW-1185">Reference proteome</keyword>
<dbReference type="Gene3D" id="1.10.10.740">
    <property type="entry name" value="Crisp domain"/>
    <property type="match status" value="1"/>
</dbReference>
<dbReference type="RefSeq" id="XP_023939149.2">
    <property type="nucleotide sequence ID" value="XM_024083381.2"/>
</dbReference>
<reference evidence="6" key="1">
    <citation type="submission" date="2025-08" db="UniProtKB">
        <authorList>
            <consortium name="RefSeq"/>
        </authorList>
    </citation>
    <scope>IDENTIFICATION</scope>
</reference>
<dbReference type="SUPFAM" id="SSF57546">
    <property type="entry name" value="Crisp domain-like"/>
    <property type="match status" value="1"/>
</dbReference>
<evidence type="ECO:0000259" key="4">
    <source>
        <dbReference type="SMART" id="SM00198"/>
    </source>
</evidence>
<feature type="chain" id="PRO_5045074557" evidence="3">
    <location>
        <begin position="23"/>
        <end position="265"/>
    </location>
</feature>
<name>A0A6J1MX24_BICAN</name>
<dbReference type="InterPro" id="IPR035940">
    <property type="entry name" value="CAP_sf"/>
</dbReference>
<dbReference type="InterPro" id="IPR018244">
    <property type="entry name" value="Allrgn_V5/Tpx1_CS"/>
</dbReference>
<evidence type="ECO:0000313" key="5">
    <source>
        <dbReference type="Proteomes" id="UP001652582"/>
    </source>
</evidence>
<accession>A0A6J1MX24</accession>
<dbReference type="GO" id="GO:0005576">
    <property type="term" value="C:extracellular region"/>
    <property type="evidence" value="ECO:0007669"/>
    <property type="project" value="UniProtKB-SubCell"/>
</dbReference>
<dbReference type="SMART" id="SM00198">
    <property type="entry name" value="SCP"/>
    <property type="match status" value="1"/>
</dbReference>
<feature type="signal peptide" evidence="3">
    <location>
        <begin position="1"/>
        <end position="22"/>
    </location>
</feature>
<proteinExistence type="predicted"/>
<dbReference type="KEGG" id="bany:112046668"/>
<dbReference type="AlphaFoldDB" id="A0A6J1MX24"/>
<dbReference type="InterPro" id="IPR001283">
    <property type="entry name" value="CRISP-related"/>
</dbReference>
<dbReference type="PRINTS" id="PR00837">
    <property type="entry name" value="V5TPXLIKE"/>
</dbReference>
<organism evidence="5 6">
    <name type="scientific">Bicyclus anynana</name>
    <name type="common">Squinting bush brown butterfly</name>
    <dbReference type="NCBI Taxonomy" id="110368"/>
    <lineage>
        <taxon>Eukaryota</taxon>
        <taxon>Metazoa</taxon>
        <taxon>Ecdysozoa</taxon>
        <taxon>Arthropoda</taxon>
        <taxon>Hexapoda</taxon>
        <taxon>Insecta</taxon>
        <taxon>Pterygota</taxon>
        <taxon>Neoptera</taxon>
        <taxon>Endopterygota</taxon>
        <taxon>Lepidoptera</taxon>
        <taxon>Glossata</taxon>
        <taxon>Ditrysia</taxon>
        <taxon>Papilionoidea</taxon>
        <taxon>Nymphalidae</taxon>
        <taxon>Satyrinae</taxon>
        <taxon>Satyrini</taxon>
        <taxon>Mycalesina</taxon>
        <taxon>Bicyclus</taxon>
    </lineage>
</organism>
<dbReference type="Gene3D" id="3.40.33.10">
    <property type="entry name" value="CAP"/>
    <property type="match status" value="1"/>
</dbReference>
<evidence type="ECO:0000256" key="2">
    <source>
        <dbReference type="ARBA" id="ARBA00022525"/>
    </source>
</evidence>
<protein>
    <submittedName>
        <fullName evidence="6">Serotriflin</fullName>
    </submittedName>
</protein>
<dbReference type="Pfam" id="PF08562">
    <property type="entry name" value="Crisp"/>
    <property type="match status" value="1"/>
</dbReference>
<dbReference type="InterPro" id="IPR002413">
    <property type="entry name" value="V5_allergen-like"/>
</dbReference>
<sequence length="265" mass="30289">MILTRTLLWIHLFIIFDVIVQLQSVTPWGNKQLFPPSKIPDDGLSPRRSVVRRKIILYHNFFRTKVRPTASNMLLMSWHPLAAQKAQKYAEQCIFLQHNDPKENAVPYLGNCGQNIFVSSHKTPWFFALKSWFLEYQNFTYGAPVRNFKAVGHYTQMVWATSHKVGCGVAHCAGGPWGQFYNYVCHYCPGGNYDTMIQYPYKMGKPCGDCPNDCISDTLCANSCPVKDFYSNCDSLVHVPGYCKRGMCNATCSCGNEKIHKNYPW</sequence>
<keyword evidence="2" id="KW-0964">Secreted</keyword>
<dbReference type="InterPro" id="IPR013871">
    <property type="entry name" value="Cysteine_rich_secretory"/>
</dbReference>
<dbReference type="PRINTS" id="PR00838">
    <property type="entry name" value="V5ALLERGEN"/>
</dbReference>